<feature type="region of interest" description="Disordered" evidence="1">
    <location>
        <begin position="64"/>
        <end position="105"/>
    </location>
</feature>
<organism evidence="2 3">
    <name type="scientific">Mytilus galloprovincialis</name>
    <name type="common">Mediterranean mussel</name>
    <dbReference type="NCBI Taxonomy" id="29158"/>
    <lineage>
        <taxon>Eukaryota</taxon>
        <taxon>Metazoa</taxon>
        <taxon>Spiralia</taxon>
        <taxon>Lophotrochozoa</taxon>
        <taxon>Mollusca</taxon>
        <taxon>Bivalvia</taxon>
        <taxon>Autobranchia</taxon>
        <taxon>Pteriomorphia</taxon>
        <taxon>Mytilida</taxon>
        <taxon>Mytiloidea</taxon>
        <taxon>Mytilidae</taxon>
        <taxon>Mytilinae</taxon>
        <taxon>Mytilus</taxon>
    </lineage>
</organism>
<keyword evidence="3" id="KW-1185">Reference proteome</keyword>
<feature type="non-terminal residue" evidence="2">
    <location>
        <position position="1"/>
    </location>
</feature>
<dbReference type="PANTHER" id="PTHR22605">
    <property type="entry name" value="RZ-TYPE DOMAIN-CONTAINING PROTEIN"/>
    <property type="match status" value="1"/>
</dbReference>
<sequence>DNYSHSHQARNTSYSSVVSNGIFNVSQHPSQNAGPSGYTSRPPSCANKNTIDFSKISITQSLSAEATGGKNEDNNSSTAVKNQPGKENQKTSGQSKAESNLKNKDKKQVHKEYCFHVIMAPTILADHKEDTVIIRVEGISQNKEKQKLSFKRALDNGYAEYEGTISIPLRTYELANLCYNYSVLVNGKEEIKEYVFNQGHKKMNSRRLSYKMLEKKETFHIYDSIVRGPMEKDRSIIPAFILKRIKNVQNWLGTSDYQIMLREEVELVMKTYLPNLQKECESDVHGEEIIRQVGNIYDGLREYYVNLEKLWGAVDDFEKLISQKYLQSYLSSTVKWMQQSKLESKISQLTIGLIVVYLKDRYNIQMELKDMSLLFSNLLPKQDKNKKTCPDLEGLKTCFHSNEMYSSMSNRLLHQMKKMMSGSTPNWLLCIPLLHYVQGLYRPYQAIPEKVDHKGDKPLWWGSDSFDDELQKFKSQKWDRSPQEMLQILLPYFDLDFLLPRTFVASLNLNQFMELDIEHFSPDILLGAVYYFINTQKELAIESWVYLHQSMLTKVSSLICKLDCKRKDILEMTRRAYKIGADVLDQCFRTEIDETLQTKLCLSAAETYFCCIHVFENCLKEQNGKDSKFRDDFRTYENKIVARLVFAEHFTESTYKWLMVNPPFSAVSALSTTTSRGAPTGVIKSKPETTLLSIPAFTLNCFHCSELFLHNHIDAVSPSLHKLPISLLLSPPTIPSSLNARHIDCPTNLCFPLPLEITKPSIHGIYILQIWNDGLKMNIPEGAVKDGFIKLAQTKLEYALNCRTEIDKLKEVLDVYCDDLENFSGKLQEVLGKSAFQAIEKCASFLELDKLVDGIGENRLKHYGELLSYVFERSFDSKKVIDKESFLEHAVSWPSFAVFLKMYNKYPQALKVACLDQMDNFIVAFNAVCKNLYDGTISIHNLKSVASNLPNFGTVIKEVKGLPVEKDIILESVNLRQKQLYAYESDLHVVQHFVYVCKNCGGNTETLSSNIKSYEDLKIVELNQVCSEAKVLTTRDEANSAMYVKCSENEDLQLLDKYCPKVIAFGLNNHQIEMMKELEEFTSEGDSFTQLLDNRGQLLEKDKGGKLSVDEVLEEVWEPAKKYWTGLCAELEEGELHFSEFKRQFQTENIERLRQELKKHSGGNYFDWIDIRIHQFEQYRNICYCSKGAEAILKVVQVYDLKGNFHQIKETLKLTGNADTKMKKLDESLLKTCSLLNDVNDEKAKCLIMFAECKNLILWLRESMHSIKELQVLVDLAMNSAGEGDMAVDRVHCLHSATTGYGPLIFNFDENCDDKAFLEKCKQVWRVLSADSKLPNKLHGTYKNLDWLKSVKKSHGSVEVNSLCQAEAINAGGVYVVGIPGADTSVTKLLLTDVLDLSVNQETNENEESDKQKGGLDILEKTKYNYRELQDLQSRLMLVAGKAEKGNDEVERFTMILDSVVRLGNIYTKLVSDGCVLFTSWNATFLCDKKRPVCVFINFGQGREMQTLKGNADDVAYIIPKIAEFLENCHKKWLSYINEKREQYYLLNYFSIDQIVILQQELVKLGLEHDPSVLIFPMLSAVKHDCTENDLMMALSMAKHDVVQKESSSDADQNEIEPETQDEDELDEDAEELYKEIIENDFPEELAREALKHCTDIEEALLWCDEHEADYKKVTERNIAVQPDDGVLEDLPYSGWIHTSDSRASMTANLVQQLSMDQEQNAFKRLHTALQDLWDKFLNSISSSVSDYLSIEHLCLILERLSGQETLTIERTMSPYLKHGEPNLIIVQESEMYNTVLSIYNHEEDQPLPQSDEVLLCTPTTTLDVVEIFWRRCLFAENDKIYCLVNADILDYDVADKAERKLQSLMTSSRSNGNF</sequence>
<feature type="compositionally biased region" description="Acidic residues" evidence="1">
    <location>
        <begin position="1612"/>
        <end position="1627"/>
    </location>
</feature>
<dbReference type="Proteomes" id="UP000596742">
    <property type="component" value="Unassembled WGS sequence"/>
</dbReference>
<protein>
    <submittedName>
        <fullName evidence="2">Uncharacterized protein</fullName>
    </submittedName>
</protein>
<evidence type="ECO:0000313" key="2">
    <source>
        <dbReference type="EMBL" id="VDI22606.1"/>
    </source>
</evidence>
<dbReference type="PANTHER" id="PTHR22605:SF16">
    <property type="entry name" value="E3 UBIQUITIN-PROTEIN LIGASE RNF213"/>
    <property type="match status" value="1"/>
</dbReference>
<feature type="region of interest" description="Disordered" evidence="1">
    <location>
        <begin position="24"/>
        <end position="46"/>
    </location>
</feature>
<name>A0A8B6DRM9_MYTGA</name>
<dbReference type="InterPro" id="IPR031248">
    <property type="entry name" value="RNF213"/>
</dbReference>
<dbReference type="OrthoDB" id="2423195at2759"/>
<gene>
    <name evidence="2" type="ORF">MGAL_10B016204</name>
</gene>
<evidence type="ECO:0000256" key="1">
    <source>
        <dbReference type="SAM" id="MobiDB-lite"/>
    </source>
</evidence>
<dbReference type="GO" id="GO:0004842">
    <property type="term" value="F:ubiquitin-protein transferase activity"/>
    <property type="evidence" value="ECO:0007669"/>
    <property type="project" value="InterPro"/>
</dbReference>
<comment type="caution">
    <text evidence="2">The sequence shown here is derived from an EMBL/GenBank/DDBJ whole genome shotgun (WGS) entry which is preliminary data.</text>
</comment>
<feature type="region of interest" description="Disordered" evidence="1">
    <location>
        <begin position="1603"/>
        <end position="1627"/>
    </location>
</feature>
<evidence type="ECO:0000313" key="3">
    <source>
        <dbReference type="Proteomes" id="UP000596742"/>
    </source>
</evidence>
<proteinExistence type="predicted"/>
<dbReference type="GO" id="GO:0016887">
    <property type="term" value="F:ATP hydrolysis activity"/>
    <property type="evidence" value="ECO:0007669"/>
    <property type="project" value="InterPro"/>
</dbReference>
<feature type="compositionally biased region" description="Polar residues" evidence="1">
    <location>
        <begin position="90"/>
        <end position="100"/>
    </location>
</feature>
<accession>A0A8B6DRM9</accession>
<reference evidence="2" key="1">
    <citation type="submission" date="2018-11" db="EMBL/GenBank/DDBJ databases">
        <authorList>
            <person name="Alioto T."/>
            <person name="Alioto T."/>
        </authorList>
    </citation>
    <scope>NUCLEOTIDE SEQUENCE</scope>
</reference>
<dbReference type="EMBL" id="UYJE01003808">
    <property type="protein sequence ID" value="VDI22606.1"/>
    <property type="molecule type" value="Genomic_DNA"/>
</dbReference>